<evidence type="ECO:0000259" key="2">
    <source>
        <dbReference type="Pfam" id="PF08719"/>
    </source>
</evidence>
<feature type="compositionally biased region" description="Pro residues" evidence="1">
    <location>
        <begin position="148"/>
        <end position="164"/>
    </location>
</feature>
<protein>
    <submittedName>
        <fullName evidence="3">S5A-reductase domain-containing protein</fullName>
    </submittedName>
</protein>
<gene>
    <name evidence="3" type="ORF">R3P38DRAFT_3266519</name>
</gene>
<sequence length="509" mass="55595">MGLSSSKPRHTQYPLLTPGFTVPYGQNPNHYLPPHLQTTQAAQSKTSSGKKKKRKSKGDSISSRERLAQAYVHGWHAGTTGMGPMPSHPSTRQAENQAPVIPPPPLPQPQPTPRPISAPVIPPLPDQPARTQTPFSASGSAFVLPQRDPVPPPPNHVQQPPRPPSAVQQQHSTIARVLQPLPPPNPSAYGPPPPQQPLPPLANPLPTPPRDLYELSPYNTLLNLPQTTALLTAAYSQQQGGIPPPNSSFGRRSGSRTGGLLRALTGRGRKEEDVRFVPVFINGQSQPMHPVPQNPVNPVSTAPVPAQAVPTPAPPRPSVSLHDPPVPQFSPQPGSSRRQSAGSARRQSTGPAVASQGRGPTLFSFDTPDYHGFLNYSPHRIVYQDRTYPTAMHLHEALKYMPTNPAYAERIRLCPKPEDVYTLSTQLENQSPSSVRADWPTVYLESMRQVILLKFRQHADLRVALLSTGDSPLVYDDPDPYWGGGGYNHLGHILEQVRVELRRDFNIPT</sequence>
<dbReference type="Gene3D" id="1.10.357.40">
    <property type="entry name" value="YbiA-like"/>
    <property type="match status" value="1"/>
</dbReference>
<dbReference type="EMBL" id="JAWWNJ010000025">
    <property type="protein sequence ID" value="KAK7030787.1"/>
    <property type="molecule type" value="Genomic_DNA"/>
</dbReference>
<evidence type="ECO:0000313" key="3">
    <source>
        <dbReference type="EMBL" id="KAK7030787.1"/>
    </source>
</evidence>
<feature type="compositionally biased region" description="Low complexity" evidence="1">
    <location>
        <begin position="334"/>
        <end position="348"/>
    </location>
</feature>
<dbReference type="InterPro" id="IPR012816">
    <property type="entry name" value="NADAR"/>
</dbReference>
<feature type="compositionally biased region" description="Low complexity" evidence="1">
    <location>
        <begin position="298"/>
        <end position="310"/>
    </location>
</feature>
<comment type="caution">
    <text evidence="3">The sequence shown here is derived from an EMBL/GenBank/DDBJ whole genome shotgun (WGS) entry which is preliminary data.</text>
</comment>
<dbReference type="SUPFAM" id="SSF143990">
    <property type="entry name" value="YbiA-like"/>
    <property type="match status" value="1"/>
</dbReference>
<feature type="domain" description="NADAR" evidence="2">
    <location>
        <begin position="373"/>
        <end position="502"/>
    </location>
</feature>
<reference evidence="3 4" key="1">
    <citation type="journal article" date="2024" name="J Genomics">
        <title>Draft genome sequencing and assembly of Favolaschia claudopus CIRM-BRFM 2984 isolated from oak limbs.</title>
        <authorList>
            <person name="Navarro D."/>
            <person name="Drula E."/>
            <person name="Chaduli D."/>
            <person name="Cazenave R."/>
            <person name="Ahrendt S."/>
            <person name="Wang J."/>
            <person name="Lipzen A."/>
            <person name="Daum C."/>
            <person name="Barry K."/>
            <person name="Grigoriev I.V."/>
            <person name="Favel A."/>
            <person name="Rosso M.N."/>
            <person name="Martin F."/>
        </authorList>
    </citation>
    <scope>NUCLEOTIDE SEQUENCE [LARGE SCALE GENOMIC DNA]</scope>
    <source>
        <strain evidence="3 4">CIRM-BRFM 2984</strain>
    </source>
</reference>
<organism evidence="3 4">
    <name type="scientific">Favolaschia claudopus</name>
    <dbReference type="NCBI Taxonomy" id="2862362"/>
    <lineage>
        <taxon>Eukaryota</taxon>
        <taxon>Fungi</taxon>
        <taxon>Dikarya</taxon>
        <taxon>Basidiomycota</taxon>
        <taxon>Agaricomycotina</taxon>
        <taxon>Agaricomycetes</taxon>
        <taxon>Agaricomycetidae</taxon>
        <taxon>Agaricales</taxon>
        <taxon>Marasmiineae</taxon>
        <taxon>Mycenaceae</taxon>
        <taxon>Favolaschia</taxon>
    </lineage>
</organism>
<keyword evidence="4" id="KW-1185">Reference proteome</keyword>
<feature type="region of interest" description="Disordered" evidence="1">
    <location>
        <begin position="237"/>
        <end position="259"/>
    </location>
</feature>
<accession>A0AAW0BXQ4</accession>
<feature type="region of interest" description="Disordered" evidence="1">
    <location>
        <begin position="283"/>
        <end position="360"/>
    </location>
</feature>
<dbReference type="AlphaFoldDB" id="A0AAW0BXQ4"/>
<feature type="compositionally biased region" description="Pro residues" evidence="1">
    <location>
        <begin position="180"/>
        <end position="209"/>
    </location>
</feature>
<feature type="compositionally biased region" description="Pro residues" evidence="1">
    <location>
        <begin position="100"/>
        <end position="126"/>
    </location>
</feature>
<name>A0AAW0BXQ4_9AGAR</name>
<evidence type="ECO:0000256" key="1">
    <source>
        <dbReference type="SAM" id="MobiDB-lite"/>
    </source>
</evidence>
<dbReference type="InterPro" id="IPR037238">
    <property type="entry name" value="YbiA-like_sf"/>
</dbReference>
<dbReference type="Pfam" id="PF08719">
    <property type="entry name" value="NADAR"/>
    <property type="match status" value="1"/>
</dbReference>
<dbReference type="Proteomes" id="UP001362999">
    <property type="component" value="Unassembled WGS sequence"/>
</dbReference>
<dbReference type="PRINTS" id="PR01217">
    <property type="entry name" value="PRICHEXTENSN"/>
</dbReference>
<evidence type="ECO:0000313" key="4">
    <source>
        <dbReference type="Proteomes" id="UP001362999"/>
    </source>
</evidence>
<proteinExistence type="predicted"/>
<feature type="region of interest" description="Disordered" evidence="1">
    <location>
        <begin position="1"/>
        <end position="210"/>
    </location>
</feature>
<dbReference type="CDD" id="cd15457">
    <property type="entry name" value="NADAR"/>
    <property type="match status" value="1"/>
</dbReference>
<feature type="compositionally biased region" description="Polar residues" evidence="1">
    <location>
        <begin position="129"/>
        <end position="139"/>
    </location>
</feature>